<sequence length="4340" mass="465624">MAPGDVQEPTEELWIRVKSDWLSRHAGWLDAIWPLDSESDARKLGDAWDHLRDALNTLHDQAGPHVESLHETWTDLAGVSAYNALHRFLDGSSGGEGLSQLAGHCHELAEACRKYAKDLADIKGEIVADILINVALFALSTLIAGPAGEALFAARLGAQIAARVAAFVEKIAASSRAARLAVGLGKFTVEAAWNAGRGAAGGGVGNLLGQEFSSWRGYGDVDKDKVKNAIKAGAIGGALGHVANRTVGKVVSDTAAKGLGKLPKLSEDAAKQLGSVAGASVSGAITGASTNYILDHPMGQGAIAGAARGGMHALGANGMKNTYERITGEQHPTIRDLIRSHLPTPPDGGPPNTPMPPPDHGSAAPSGGEARGSAEQAGTSQHPGVHNSAEQQASAQHAEVPLAERATGTDGAHSGAGLAPRVDAGSSGAEVTNLARPPSSAPAQLPARTATLAPHSPAHGTPPARSGDAPASAPTRDAGSGGGAKGSSSGKDSAAAPEKTAPTRADDGASGAAEEGHSSAEAAGESKAGKVIDLDSRRNPDSAAEGKPVEAAGEKRAPEADTPPDEPPVPQPDESAGPSGPSASQKDAPRATGSPDTRPPGASATAPHGEPTPLRTTGSPDTGARPTRTTAPDNEPTPLRTTRSADTGAQPTKTATATRGESAPPRPAGSPDTGARPTRTTAPHNEPTPLRTTRSTDAAAPRSESAPQRSETAGSEESASAKSPAELKDFRPKETFAGRVKRVLVSEPEAKLAELSERAAYARDRGVGWLGDQLLGSLGGHPAGPRPGDRWFTLETRRNEAELADVLGRLRGLGYSLPDLAEQGVASRHLALVDRMVHRELSEWELKQALVARTNLSSAEGHPARTAFDEVLSRTGDLLAEAKGLEAKAHEAIARTPEPQPDPVAFTVLHGEGVSDGEPGTRAALRSVPVITGASEALAGGNRPAGARAPETVGAHLPDGDAPISPDRARALPDLWNNYHAQARSGGLSAHLTLLNGAQTGNLDAAGRHDFRLALHDWLTETPTPEGTGLRAQFRAAFDQLDHLGTGPHSPSAEPHPVQAEPQSPSAGPEPVQANPHSPPAEPEPVQTGPHSPSARPESVRDEPQSPSAGPEPVQTNPHSPPARPQPVQTNPHSPPARPESVRAEPMLPRARLGQSVSFAESLLGPVVSPAPTTVTDPVRPSIGFPARTPVRTEPFPGVGDPRPPRVGDAAPVRVGDPRPGTPVPGDPAPVRVGDPFRTGDVAPLPRLPPDFPGRGNQPKPVPDVRYPQPAVPEVPPVVPATFPYPTDKTVARPVREHTEVVPLRHDYPGETKPPPPVPDEDTDERFDLPREVREQLTEQELADLWALVRATGARPGDILRWIVDKVLYDRIRKPGRGLPHQDTSLADKLRFLATERETDRLLVGDRLAELTGRPQSRVQVAEEEETRGDGAAGIFLRYGVLTTLSFAYAEFAKRRDLLDRIEAQLALAKSAAADSPKLAERAYELALELAQEYLDLVGPDLGFIHALSLCDDAERAALGFGGATDFQPRGQVHDHGETIGLAEFSFSHADGGRRNVVVARLRSPGSADRERLVKNARRYLRNQRSGEKKPYLVLSRDWRNVGEADLAELTDGLRKMGFAAVLYSDPTRPAEEPRVTALHLDDTVRAESVAAPARSDKPWLGRVFSELWKAAGPNGQPGLRQIAQLPAKDAVDVLSLLLRPDSTPAARDTHFAALGRELARVPEDQRQALRDKLQWLGEWIDGRPPWKQAYEDAQGLWTASALFAALSAGVSIKDIRQFAPDFGPLHASPDEEVAAAAVLAELALHWHGLGDLWQPGVFEAPARPDGDPAAFPDFPVRDATSTGPDYHVVVARADSLDERETTFARLRRNLAANGAHPQFVVLTGEMTAADPEALRELSQQLLAEGFDAVAVHRPGSAFDVLAARTNLLTSLTAHAVGPPRPTIAPGLAEWLSGKAAARHREHVRLAEQAQRAVEAAERSPAVPQPPNAVQPHARQPSAVQPSAVRPAAEAAAAPPLTGTIEIHTPLSTIPAARQRLAAEDIARRMLPAAAAAAGVRVAENGPFPRPSDDTVFLDQSGTVFAFQVIPTPNLGYSPRNPITFQVFREPTPGQPLPLVVLRLPDWLAPDLAVLPMAHAMAAGAALLTAHRRGDPISLPEQHFWHDRFPGTAPRPTPTDLGYVAQVAALGAELDRDGTRWRDRGRMREHLSRLLSYLGMAADDPHAATRLSALAAHSASTAGIDRALTVADRYRPAKAVEGYRVTHWPVEDPAVEIGHRLPVDTPARRFDHPAAVEAAIRAQVGKAAERTGILLAPAGPDLRYDVFHDGRHLFTAAFHVLPRTTLESTGVSVHPGTRTLSGYLPARLRPQDVEEIVRAALAFGTRYFRTATCDPGTLRPDTDTDRLPEGPADRALEARLEVLGDRITTTPAWRPRHRQQLISQLRSLLEHAGLEKQLPDYSYRVAALGAHARAVVDTFAVERKDTAYPTTAFTIATTVMFEQPATVAMTVALSISGFASGHPGNGIGYLVYGAASAVLGAAMTRRYDIASDKQAALKKKYDEIRANADRGRDQHELVNSWHEANFGTPLLSTGVPTPAQLESDAPDIALPLRTRIVRFSTPPLVALGTAAAVGFPLDIATGSFFALVATGVGTAVFRPLAEGYTRRRRKGAELAAHDAIRRELHEYDLEDAKELYRQLVHARAAIEGLLADGVIPGAALAQLSPAPAERAAVDFAEQVTGSKLMDAVASFLPYLPDLYKITHPTLQPLKALLEHFTPLEILAAVDLAKLGVAGWISALADNHLAVGEVNNKLTRIAMRMRAERETQLPVKIRDRDLLLRDLVGEALAAVGTARPGASSSTVERALAEIRSKPPLLPKPVSRKAAVSRLRYAAVISAKSVTVGGFTVGLSVLAGVPVTSVWGAVAAAVAGLLAVVGKPYYRIREILTDDRAGTPVEQQSDRDAVANGHVLRLLLETVGREQGEQPVLPAVTPLSEFEPLTFTDESLRSGAWAAELREKLDALDRAVENELGHWGFRPTLERRQALLRDELPRLSARARTQLAKYEGSEHGFLANHLDATLREYLRTGEGDFATHVKEVLRQHETADADLLRGLISVVRRHEGNLAARLGELVREHGRGQLADRVAELLDSRPRDEEIAAHVNLVVHWHGTSGDGQLARQVRDLLRQPERLPGELRRLLLPFEHERTRAARLAVAAIRDLNELLDEYQAASDPMRFTRLEPPAAELPEPDYRSPGQLLADDLANRPDPVRTVLGLRFLADVVPEGWATRARTWSAEQLAEARKAVELAIWSGKKNGSYTLPAVTADTAPAAVLEALLREEVPLLREVNPNYRAARLDRYRYRSNCVSATSALFHRMAGWDTTAVPAGPEPETLAALWQRLGGTWEAHGSEYDRLIAAITGRKGLVAAVAVRSLGDDGTIARHVSAVIVSERTGVPVFADPMTGSATKLPARPLEIHLLPVDLAALRSTEPVALPPAGLDRVRPEERTEGYHGKRLRAVYDVLRQSPQFAGKNLPPLPAEQQSPPVHLLTHPVFQLWRRSPLARATRTHSLPAIDAGTVSKSQAARFVREAQPGYDRPDPNAYGTAWHPDGRVDQGYLAYWFGGFWFHSHDSYDSVIIAMAERPLGARALLHIVTTDRNDNEYHQLGWVAHGRYGIAFFDRLEGKLLRLPEYPARLALLPFTDAFLPWPDAPPEYQPAAGKLYVPDTPAPSPGVDLRRPYQEPSAPGPMWTPRHEDLDSGVDEGRGVKFSTPGPHRALRPPMRQAPHAAGPPSNAAKPARYGPYHRLESRSQSPETAKLIEESNEVWGRTPRHGSNPAVQAWNGPLPSDRRGVEFYTDVKPLFHGAKSGLREWRAAQGVRVDDEFAKLDVVVTKNTQVEAAPEPVENVILAEAVAEVEARGPEAILREDALAAPPRPLEPTPTQAQTLDSIRANASDPVPARPPVADLAQWLAAETGGTAGPGSVRFDRVSWIYQALEVLRRDGPARITGVEDGFAAPDATGHREIRISLRLPDGRPAELRLGLTSIDEVAGTARALGNFARAVEETQPRTPHDEAVAAVLRRRQRELFDEALRRGLPSPPTSLESFVDPDEAVLAAAEIVSHVEFGDNLASANETHWLTYADGSQAIYKPASGESRSLAVPIPHGGQGFRENAMYRLARAAGSNVVPVTAHIDGPRGPGSAQRRIEGLSPALDVSSYPLAQQQEMAYLGYVGASSDCKALSKDGQVVAIDNGQNFPDYADDLIGINSPFVATWLNRPLDAEMLARIRAIDPGWLVRMLRASGMSEYAADEARDRHEEVQRLGRIAGQQWTGRIWNGRDGLARDYR</sequence>
<dbReference type="RefSeq" id="WP_377868626.1">
    <property type="nucleotide sequence ID" value="NZ_JBHMAY010000007.1"/>
</dbReference>
<feature type="region of interest" description="Disordered" evidence="1">
    <location>
        <begin position="3721"/>
        <end position="3791"/>
    </location>
</feature>
<dbReference type="InterPro" id="IPR028908">
    <property type="entry name" value="Tox-PL_dom"/>
</dbReference>
<feature type="region of interest" description="Disordered" evidence="1">
    <location>
        <begin position="338"/>
        <end position="733"/>
    </location>
</feature>
<keyword evidence="5" id="KW-1185">Reference proteome</keyword>
<feature type="region of interest" description="Disordered" evidence="1">
    <location>
        <begin position="1042"/>
        <end position="1150"/>
    </location>
</feature>
<feature type="domain" description="Outer membrane channel protein CpnT-like N-terminal" evidence="3">
    <location>
        <begin position="6"/>
        <end position="164"/>
    </location>
</feature>
<proteinExistence type="predicted"/>
<accession>A0ABV7QFJ4</accession>
<evidence type="ECO:0000313" key="5">
    <source>
        <dbReference type="Proteomes" id="UP001595764"/>
    </source>
</evidence>
<feature type="compositionally biased region" description="Low complexity" evidence="1">
    <location>
        <begin position="710"/>
        <end position="724"/>
    </location>
</feature>
<feature type="compositionally biased region" description="Low complexity" evidence="1">
    <location>
        <begin position="486"/>
        <end position="496"/>
    </location>
</feature>
<feature type="region of interest" description="Disordered" evidence="1">
    <location>
        <begin position="1303"/>
        <end position="1324"/>
    </location>
</feature>
<evidence type="ECO:0000256" key="1">
    <source>
        <dbReference type="SAM" id="MobiDB-lite"/>
    </source>
</evidence>
<feature type="compositionally biased region" description="Polar residues" evidence="1">
    <location>
        <begin position="639"/>
        <end position="659"/>
    </location>
</feature>
<feature type="compositionally biased region" description="Pro residues" evidence="1">
    <location>
        <begin position="343"/>
        <end position="359"/>
    </location>
</feature>
<organism evidence="4 5">
    <name type="scientific">Amycolatopsis halotolerans</name>
    <dbReference type="NCBI Taxonomy" id="330083"/>
    <lineage>
        <taxon>Bacteria</taxon>
        <taxon>Bacillati</taxon>
        <taxon>Actinomycetota</taxon>
        <taxon>Actinomycetes</taxon>
        <taxon>Pseudonocardiales</taxon>
        <taxon>Pseudonocardiaceae</taxon>
        <taxon>Amycolatopsis</taxon>
    </lineage>
</organism>
<feature type="region of interest" description="Disordered" evidence="1">
    <location>
        <begin position="1165"/>
        <end position="1259"/>
    </location>
</feature>
<evidence type="ECO:0000259" key="2">
    <source>
        <dbReference type="Pfam" id="PF15644"/>
    </source>
</evidence>
<feature type="domain" description="Tox-PL" evidence="2">
    <location>
        <begin position="3359"/>
        <end position="3458"/>
    </location>
</feature>
<name>A0ABV7QFJ4_9PSEU</name>
<evidence type="ECO:0008006" key="6">
    <source>
        <dbReference type="Google" id="ProtNLM"/>
    </source>
</evidence>
<evidence type="ECO:0000313" key="4">
    <source>
        <dbReference type="EMBL" id="MFC3510647.1"/>
    </source>
</evidence>
<dbReference type="Proteomes" id="UP001595764">
    <property type="component" value="Unassembled WGS sequence"/>
</dbReference>
<protein>
    <recommendedName>
        <fullName evidence="6">Tox-PL domain-containing protein</fullName>
    </recommendedName>
</protein>
<comment type="caution">
    <text evidence="4">The sequence shown here is derived from an EMBL/GenBank/DDBJ whole genome shotgun (WGS) entry which is preliminary data.</text>
</comment>
<feature type="region of interest" description="Disordered" evidence="1">
    <location>
        <begin position="937"/>
        <end position="963"/>
    </location>
</feature>
<evidence type="ECO:0000259" key="3">
    <source>
        <dbReference type="Pfam" id="PF25547"/>
    </source>
</evidence>
<dbReference type="EMBL" id="JBHRWI010000015">
    <property type="protein sequence ID" value="MFC3510647.1"/>
    <property type="molecule type" value="Genomic_DNA"/>
</dbReference>
<feature type="compositionally biased region" description="Low complexity" evidence="1">
    <location>
        <begin position="937"/>
        <end position="950"/>
    </location>
</feature>
<dbReference type="InterPro" id="IPR057746">
    <property type="entry name" value="CpnT-like_N"/>
</dbReference>
<reference evidence="5" key="1">
    <citation type="journal article" date="2019" name="Int. J. Syst. Evol. Microbiol.">
        <title>The Global Catalogue of Microorganisms (GCM) 10K type strain sequencing project: providing services to taxonomists for standard genome sequencing and annotation.</title>
        <authorList>
            <consortium name="The Broad Institute Genomics Platform"/>
            <consortium name="The Broad Institute Genome Sequencing Center for Infectious Disease"/>
            <person name="Wu L."/>
            <person name="Ma J."/>
        </authorList>
    </citation>
    <scope>NUCLEOTIDE SEQUENCE [LARGE SCALE GENOMIC DNA]</scope>
    <source>
        <strain evidence="5">CGMCC 4.7682</strain>
    </source>
</reference>
<feature type="compositionally biased region" description="Low complexity" evidence="1">
    <location>
        <begin position="508"/>
        <end position="526"/>
    </location>
</feature>
<feature type="compositionally biased region" description="Low complexity" evidence="1">
    <location>
        <begin position="388"/>
        <end position="399"/>
    </location>
</feature>
<feature type="compositionally biased region" description="Basic and acidic residues" evidence="1">
    <location>
        <begin position="527"/>
        <end position="540"/>
    </location>
</feature>
<feature type="compositionally biased region" description="Basic and acidic residues" evidence="1">
    <location>
        <begin position="3746"/>
        <end position="3760"/>
    </location>
</feature>
<dbReference type="Pfam" id="PF15644">
    <property type="entry name" value="Gln_amidase"/>
    <property type="match status" value="1"/>
</dbReference>
<dbReference type="Pfam" id="PF25547">
    <property type="entry name" value="WXG100_2"/>
    <property type="match status" value="1"/>
</dbReference>
<gene>
    <name evidence="4" type="ORF">ACFORO_10775</name>
</gene>